<name>A0A975MQY6_9GAMM</name>
<evidence type="ECO:0000313" key="1">
    <source>
        <dbReference type="EMBL" id="QWF72134.1"/>
    </source>
</evidence>
<sequence length="149" mass="17083">MTLIDDGDLIRGLGFVTLYAAHLEKWIDECIKVIIAHDAKHDNRLYRQPTSKKIDYIQQQLQKIVLIQELKNFPDQLQIIGELLEKRNLIIHSCVYATNVGDIRISGRPGVPESPAKSAEHYELANDLDEAITLLYRVSKFSLPRQFNV</sequence>
<protein>
    <submittedName>
        <fullName evidence="1">Uncharacterized protein</fullName>
    </submittedName>
</protein>
<organism evidence="1 2">
    <name type="scientific">Methylomonas paludis</name>
    <dbReference type="NCBI Taxonomy" id="1173101"/>
    <lineage>
        <taxon>Bacteria</taxon>
        <taxon>Pseudomonadati</taxon>
        <taxon>Pseudomonadota</taxon>
        <taxon>Gammaproteobacteria</taxon>
        <taxon>Methylococcales</taxon>
        <taxon>Methylococcaceae</taxon>
        <taxon>Methylomonas</taxon>
    </lineage>
</organism>
<proteinExistence type="predicted"/>
<dbReference type="KEGG" id="mpad:KEF85_06710"/>
<dbReference type="EMBL" id="CP073754">
    <property type="protein sequence ID" value="QWF72134.1"/>
    <property type="molecule type" value="Genomic_DNA"/>
</dbReference>
<accession>A0A975MQY6</accession>
<evidence type="ECO:0000313" key="2">
    <source>
        <dbReference type="Proteomes" id="UP000676649"/>
    </source>
</evidence>
<reference evidence="1" key="1">
    <citation type="submission" date="2021-04" db="EMBL/GenBank/DDBJ databases">
        <title>Draft genome sequence data of methanotrophic Methylovulum sp. strain S1L and Methylomonas sp. strain S2AM isolated from boreal lake water columns.</title>
        <authorList>
            <person name="Rissanen A.J."/>
            <person name="Mangayil R."/>
            <person name="Svenning M.M."/>
            <person name="Khanongnuch R."/>
        </authorList>
    </citation>
    <scope>NUCLEOTIDE SEQUENCE</scope>
    <source>
        <strain evidence="1">S2AM</strain>
    </source>
</reference>
<keyword evidence="2" id="KW-1185">Reference proteome</keyword>
<gene>
    <name evidence="1" type="ORF">KEF85_06710</name>
</gene>
<dbReference type="RefSeq" id="WP_215584328.1">
    <property type="nucleotide sequence ID" value="NZ_CP073754.1"/>
</dbReference>
<dbReference type="AlphaFoldDB" id="A0A975MQY6"/>
<dbReference type="Proteomes" id="UP000676649">
    <property type="component" value="Chromosome"/>
</dbReference>